<dbReference type="CDD" id="cd04481">
    <property type="entry name" value="RPA1_DBD_B_like"/>
    <property type="match status" value="1"/>
</dbReference>
<evidence type="ECO:0000256" key="2">
    <source>
        <dbReference type="SAM" id="MobiDB-lite"/>
    </source>
</evidence>
<dbReference type="GO" id="GO:0006289">
    <property type="term" value="P:nucleotide-excision repair"/>
    <property type="evidence" value="ECO:0000318"/>
    <property type="project" value="GO_Central"/>
</dbReference>
<evidence type="ECO:0000313" key="4">
    <source>
        <dbReference type="EMBL" id="RQO95194.1"/>
    </source>
</evidence>
<reference evidence="4" key="2">
    <citation type="submission" date="2017-07" db="EMBL/GenBank/DDBJ databases">
        <title>WGS assembly of Populus trichocarpa.</title>
        <authorList>
            <person name="Tuskan G."/>
            <person name="Difazio S."/>
            <person name="Jansson S."/>
            <person name="Bohlmann J."/>
            <person name="Grigoriev I."/>
            <person name="Hellsten U."/>
            <person name="Putnam N."/>
            <person name="Ralph S."/>
            <person name="Rombauts S."/>
            <person name="Salamov A."/>
            <person name="Schein J."/>
            <person name="Sterck L."/>
            <person name="Aerts A."/>
            <person name="Bhalerao R."/>
            <person name="Bhalerao R."/>
            <person name="Blaudez D."/>
            <person name="Boerjan W."/>
            <person name="Brun A."/>
            <person name="Brunner A."/>
            <person name="Busov V."/>
            <person name="Campbell M."/>
            <person name="Carlson J."/>
            <person name="Chalot M."/>
            <person name="Chapman J."/>
            <person name="Chen G."/>
            <person name="Cooper D."/>
            <person name="Coutinho P."/>
            <person name="Couturier J."/>
            <person name="Covert S."/>
            <person name="Cronk Q."/>
            <person name="Cunningham R."/>
            <person name="Davis J."/>
            <person name="Degroeve S."/>
            <person name="Dejardin A."/>
            <person name="Depamphilis C."/>
            <person name="Detter J."/>
            <person name="Dirks B."/>
            <person name="Dubchak I."/>
            <person name="Duplessis S."/>
            <person name="Ehlting J."/>
            <person name="Ellis B."/>
            <person name="Gendler K."/>
            <person name="Goodstein D."/>
            <person name="Gribskov M."/>
            <person name="Grimwood J."/>
            <person name="Groover A."/>
            <person name="Gunter L."/>
            <person name="Hamberger B."/>
            <person name="Heinze B."/>
            <person name="Helariutta Y."/>
            <person name="Henrissat B."/>
            <person name="Holligan D."/>
            <person name="Holt R."/>
            <person name="Huang W."/>
            <person name="Islam-Faridi N."/>
            <person name="Jones S."/>
            <person name="Jones-Rhoades M."/>
            <person name="Jorgensen R."/>
            <person name="Joshi C."/>
            <person name="Kangasjarvi J."/>
            <person name="Karlsson J."/>
            <person name="Kelleher C."/>
            <person name="Kirkpatrick R."/>
            <person name="Kirst M."/>
            <person name="Kohler A."/>
            <person name="Kalluri U."/>
            <person name="Larimer F."/>
            <person name="Leebens-Mack J."/>
            <person name="Leple J."/>
            <person name="Locascio P."/>
            <person name="Lou Y."/>
            <person name="Lucas S."/>
            <person name="Martin F."/>
            <person name="Montanini B."/>
            <person name="Napoli C."/>
            <person name="Nelson D."/>
            <person name="Nelson C."/>
            <person name="Nieminen K."/>
            <person name="Nilsson O."/>
            <person name="Pereda V."/>
            <person name="Peter G."/>
            <person name="Philippe R."/>
            <person name="Pilate G."/>
            <person name="Poliakov A."/>
            <person name="Razumovskaya J."/>
            <person name="Richardson P."/>
            <person name="Rinaldi C."/>
            <person name="Ritland K."/>
            <person name="Rouze P."/>
            <person name="Ryaboy D."/>
            <person name="Schmutz J."/>
            <person name="Schrader J."/>
            <person name="Segerman B."/>
            <person name="Shin H."/>
            <person name="Siddiqui A."/>
            <person name="Sterky F."/>
            <person name="Terry A."/>
            <person name="Tsai C."/>
            <person name="Uberbacher E."/>
            <person name="Unneberg P."/>
            <person name="Vahala J."/>
            <person name="Wall K."/>
            <person name="Wessler S."/>
            <person name="Yang G."/>
            <person name="Yin T."/>
            <person name="Douglas C."/>
            <person name="Marra M."/>
            <person name="Sandberg G."/>
            <person name="Van De Peer Y."/>
            <person name="Rokhsar D."/>
        </authorList>
    </citation>
    <scope>NUCLEOTIDE SEQUENCE</scope>
    <source>
        <strain evidence="4">Nisqually-1</strain>
    </source>
</reference>
<dbReference type="InParanoid" id="A0A3N7H2W1"/>
<dbReference type="InterPro" id="IPR012340">
    <property type="entry name" value="NA-bd_OB-fold"/>
</dbReference>
<keyword evidence="1" id="KW-0238">DNA-binding</keyword>
<dbReference type="EMBL" id="KZ623567">
    <property type="protein sequence ID" value="RQO95194.1"/>
    <property type="molecule type" value="Genomic_DNA"/>
</dbReference>
<evidence type="ECO:0000256" key="1">
    <source>
        <dbReference type="ARBA" id="ARBA00023125"/>
    </source>
</evidence>
<dbReference type="GO" id="GO:0005662">
    <property type="term" value="C:DNA replication factor A complex"/>
    <property type="evidence" value="ECO:0000318"/>
    <property type="project" value="GO_Central"/>
</dbReference>
<dbReference type="GO" id="GO:0003684">
    <property type="term" value="F:damaged DNA binding"/>
    <property type="evidence" value="ECO:0000318"/>
    <property type="project" value="GO_Central"/>
</dbReference>
<dbReference type="GO" id="GO:0006260">
    <property type="term" value="P:DNA replication"/>
    <property type="evidence" value="ECO:0000318"/>
    <property type="project" value="GO_Central"/>
</dbReference>
<dbReference type="PANTHER" id="PTHR47165">
    <property type="entry name" value="OS03G0429900 PROTEIN"/>
    <property type="match status" value="1"/>
</dbReference>
<dbReference type="AlphaFoldDB" id="A0A3N7H2W1"/>
<protein>
    <recommendedName>
        <fullName evidence="3">Replication protein A OB domain-containing protein</fullName>
    </recommendedName>
</protein>
<dbReference type="GO" id="GO:0051321">
    <property type="term" value="P:meiotic cell cycle"/>
    <property type="evidence" value="ECO:0000318"/>
    <property type="project" value="GO_Central"/>
</dbReference>
<dbReference type="Gene3D" id="2.40.50.140">
    <property type="entry name" value="Nucleic acid-binding proteins"/>
    <property type="match status" value="3"/>
</dbReference>
<feature type="compositionally biased region" description="Polar residues" evidence="2">
    <location>
        <begin position="531"/>
        <end position="545"/>
    </location>
</feature>
<dbReference type="SUPFAM" id="SSF50249">
    <property type="entry name" value="Nucleic acid-binding proteins"/>
    <property type="match status" value="3"/>
</dbReference>
<dbReference type="PANTHER" id="PTHR47165:SF4">
    <property type="entry name" value="OS03G0429900 PROTEIN"/>
    <property type="match status" value="1"/>
</dbReference>
<gene>
    <name evidence="4" type="ORF">POPTR_T076201</name>
</gene>
<dbReference type="STRING" id="3694.A0A3N7H2W1"/>
<dbReference type="GO" id="GO:0043047">
    <property type="term" value="F:single-stranded telomeric DNA binding"/>
    <property type="evidence" value="ECO:0000318"/>
    <property type="project" value="GO_Central"/>
</dbReference>
<accession>A0A3N7H2W1</accession>
<feature type="compositionally biased region" description="Low complexity" evidence="2">
    <location>
        <begin position="469"/>
        <end position="480"/>
    </location>
</feature>
<feature type="domain" description="Replication protein A OB" evidence="3">
    <location>
        <begin position="134"/>
        <end position="213"/>
    </location>
</feature>
<proteinExistence type="predicted"/>
<sequence>MTIHLHSIKKYVFYPLIRARVCRVWIPKQNGQAINFNCLFVDREGGAIQGSAKSRDAAHFSSIITEGEYYEVKNFYTFENRYINAVVGHEAVIDLKSDTKVTRLNSPPLSIPRYYFNFTDFAHILNKEKGSRLLTDALGRLKAIQPIEKILVLGQTLEDKREFILENIRGDELRITLWGDIARSFDDASLAEQDSPLIVAFAGFRVSEFRGSANLIGTAASVWYFNPDIPELLAYKHYYAQMAVDLQQLPPSSGAVLSLQTQMNENRRTIREILCMDPYEHKNERFTCKAFIVDYDLFKGWWCQSCPDCNKPLSGLPNNLRCTEHDYPTSAPVPWFRLNCIVSDGQDVTNFLLSGKTAEYFFNASAHHLVFDKQFTDPFTVPPQLIEKLNKTKIFQLRFGAYKSVLARCEIYVCNIFDDISIEASINPPSPIKNIDTTASITSAGSSRTFTPPTPNVADPLNVDQSEIQTPASQQQTSPQKDTSHDSCRRQSKRALTFNDVDPQDSTQLHHPKPLNTDSSKEPLYKDDDTPTPQLSKKQHLSVSSSDKKTN</sequence>
<dbReference type="InterPro" id="IPR031657">
    <property type="entry name" value="REPA_OB_2"/>
</dbReference>
<feature type="region of interest" description="Disordered" evidence="2">
    <location>
        <begin position="469"/>
        <end position="551"/>
    </location>
</feature>
<reference evidence="4" key="1">
    <citation type="journal article" date="2006" name="Science">
        <title>The genome of black cottonwood, Populus trichocarpa (Torr. &amp; Gray).</title>
        <authorList>
            <person name="Tuskan G.A."/>
            <person name="Difazio S."/>
            <person name="Jansson S."/>
            <person name="Bohlmann J."/>
            <person name="Grigoriev I."/>
            <person name="Hellsten U."/>
            <person name="Putnam N."/>
            <person name="Ralph S."/>
            <person name="Rombauts S."/>
            <person name="Salamov A."/>
            <person name="Schein J."/>
            <person name="Sterck L."/>
            <person name="Aerts A."/>
            <person name="Bhalerao R.R."/>
            <person name="Bhalerao R.P."/>
            <person name="Blaudez D."/>
            <person name="Boerjan W."/>
            <person name="Brun A."/>
            <person name="Brunner A."/>
            <person name="Busov V."/>
            <person name="Campbell M."/>
            <person name="Carlson J."/>
            <person name="Chalot M."/>
            <person name="Chapman J."/>
            <person name="Chen G.L."/>
            <person name="Cooper D."/>
            <person name="Coutinho P.M."/>
            <person name="Couturier J."/>
            <person name="Covert S."/>
            <person name="Cronk Q."/>
            <person name="Cunningham R."/>
            <person name="Davis J."/>
            <person name="Degroeve S."/>
            <person name="Dejardin A."/>
            <person name="Depamphilis C."/>
            <person name="Detter J."/>
            <person name="Dirks B."/>
            <person name="Dubchak I."/>
            <person name="Duplessis S."/>
            <person name="Ehlting J."/>
            <person name="Ellis B."/>
            <person name="Gendler K."/>
            <person name="Goodstein D."/>
            <person name="Gribskov M."/>
            <person name="Grimwood J."/>
            <person name="Groover A."/>
            <person name="Gunter L."/>
            <person name="Hamberger B."/>
            <person name="Heinze B."/>
            <person name="Helariutta Y."/>
            <person name="Henrissat B."/>
            <person name="Holligan D."/>
            <person name="Holt R."/>
            <person name="Huang W."/>
            <person name="Islam-Faridi N."/>
            <person name="Jones S."/>
            <person name="Jones-Rhoades M."/>
            <person name="Jorgensen R."/>
            <person name="Joshi C."/>
            <person name="Kangasjarvi J."/>
            <person name="Karlsson J."/>
            <person name="Kelleher C."/>
            <person name="Kirkpatrick R."/>
            <person name="Kirst M."/>
            <person name="Kohler A."/>
            <person name="Kalluri U."/>
            <person name="Larimer F."/>
            <person name="Leebens-Mack J."/>
            <person name="Leple J.C."/>
            <person name="Locascio P."/>
            <person name="Lou Y."/>
            <person name="Lucas S."/>
            <person name="Martin F."/>
            <person name="Montanini B."/>
            <person name="Napoli C."/>
            <person name="Nelson D.R."/>
            <person name="Nelson C."/>
            <person name="Nieminen K."/>
            <person name="Nilsson O."/>
            <person name="Pereda V."/>
            <person name="Peter G."/>
            <person name="Philippe R."/>
            <person name="Pilate G."/>
            <person name="Poliakov A."/>
            <person name="Razumovskaya J."/>
            <person name="Richardson P."/>
            <person name="Rinaldi C."/>
            <person name="Ritland K."/>
            <person name="Rouze P."/>
            <person name="Ryaboy D."/>
            <person name="Schmutz J."/>
            <person name="Schrader J."/>
            <person name="Segerman B."/>
            <person name="Shin H."/>
            <person name="Siddiqui A."/>
            <person name="Sterky F."/>
            <person name="Terry A."/>
            <person name="Tsai C.J."/>
            <person name="Uberbacher E."/>
            <person name="Unneberg P."/>
            <person name="Vahala J."/>
            <person name="Wall K."/>
            <person name="Wessler S."/>
            <person name="Yang G."/>
            <person name="Yin T."/>
            <person name="Douglas C."/>
            <person name="Marra M."/>
            <person name="Sandberg G."/>
            <person name="Van de Peer Y."/>
            <person name="Rokhsar D."/>
        </authorList>
    </citation>
    <scope>NUCLEOTIDE SEQUENCE [LARGE SCALE GENOMIC DNA]</scope>
    <source>
        <strain evidence="4">Nisqually-1</strain>
    </source>
</reference>
<dbReference type="GO" id="GO:0000724">
    <property type="term" value="P:double-strand break repair via homologous recombination"/>
    <property type="evidence" value="ECO:0000318"/>
    <property type="project" value="GO_Central"/>
</dbReference>
<feature type="compositionally biased region" description="Basic and acidic residues" evidence="2">
    <location>
        <begin position="519"/>
        <end position="529"/>
    </location>
</feature>
<dbReference type="Pfam" id="PF16900">
    <property type="entry name" value="REPA_OB_2"/>
    <property type="match status" value="1"/>
</dbReference>
<evidence type="ECO:0000259" key="3">
    <source>
        <dbReference type="Pfam" id="PF16900"/>
    </source>
</evidence>
<name>A0A3N7H2W1_POPTR</name>
<dbReference type="GO" id="GO:0007004">
    <property type="term" value="P:telomere maintenance via telomerase"/>
    <property type="evidence" value="ECO:0000318"/>
    <property type="project" value="GO_Central"/>
</dbReference>
<organism evidence="4">
    <name type="scientific">Populus trichocarpa</name>
    <name type="common">Western balsam poplar</name>
    <name type="synonym">Populus balsamifera subsp. trichocarpa</name>
    <dbReference type="NCBI Taxonomy" id="3694"/>
    <lineage>
        <taxon>Eukaryota</taxon>
        <taxon>Viridiplantae</taxon>
        <taxon>Streptophyta</taxon>
        <taxon>Embryophyta</taxon>
        <taxon>Tracheophyta</taxon>
        <taxon>Spermatophyta</taxon>
        <taxon>Magnoliopsida</taxon>
        <taxon>eudicotyledons</taxon>
        <taxon>Gunneridae</taxon>
        <taxon>Pentapetalae</taxon>
        <taxon>rosids</taxon>
        <taxon>fabids</taxon>
        <taxon>Malpighiales</taxon>
        <taxon>Salicaceae</taxon>
        <taxon>Saliceae</taxon>
        <taxon>Populus</taxon>
    </lineage>
</organism>